<dbReference type="InterPro" id="IPR000504">
    <property type="entry name" value="RRM_dom"/>
</dbReference>
<evidence type="ECO:0000256" key="4">
    <source>
        <dbReference type="SAM" id="MobiDB-lite"/>
    </source>
</evidence>
<evidence type="ECO:0000313" key="7">
    <source>
        <dbReference type="Proteomes" id="UP000005237"/>
    </source>
</evidence>
<dbReference type="Gene3D" id="3.30.70.330">
    <property type="match status" value="2"/>
</dbReference>
<keyword evidence="7" id="KW-1185">Reference proteome</keyword>
<sequence>MHHPVQMKPADTENRNERKLFIGQLSKKHNEENLREIFAKYGQIEDCSVLRDQDGKSRGCAFVTFTNRSCAVVATKEMHHSQTMEGCSAPLVVKFADTQKDKDVKTKSISGASAGSPKGGLLNNLSPAILQQLGGGGQNYQAVASLLSLINGQQSQQPQQQNVLGLLGTGAQFLPAAAQNQYDALAMAQLAHQNQLLALQGFAVQQAAPAQHQVLPYHLFLSSPPTNHSTGSPDSASNTTDCSSSDDQKPATPTQLRRLYGGADYVKAAPGPWAAPFNPYLPAAAPMNAFGLAGGLAGAKTTSPVAATLASHQQLASLTPFAGGVDPYAIQQQYALLANLQASQVAPGAAAAAMVGNGDVKGPDGANLFIYHLPQDFGDTDLINTFAPFGTILSAKVFIDKITNLSKCFGFVSFENPHSATNAISAMNGFQIGSKRLKVQLKVDRGNPYNR</sequence>
<dbReference type="InterPro" id="IPR012677">
    <property type="entry name" value="Nucleotide-bd_a/b_plait_sf"/>
</dbReference>
<dbReference type="CDD" id="cd12636">
    <property type="entry name" value="RRM2_Bruno_like"/>
    <property type="match status" value="1"/>
</dbReference>
<keyword evidence="2 3" id="KW-0694">RNA-binding</keyword>
<evidence type="ECO:0000259" key="5">
    <source>
        <dbReference type="PROSITE" id="PS50102"/>
    </source>
</evidence>
<dbReference type="PANTHER" id="PTHR24012">
    <property type="entry name" value="RNA BINDING PROTEIN"/>
    <property type="match status" value="1"/>
</dbReference>
<reference evidence="6" key="2">
    <citation type="submission" date="2022-06" db="UniProtKB">
        <authorList>
            <consortium name="EnsemblMetazoa"/>
        </authorList>
    </citation>
    <scope>IDENTIFICATION</scope>
    <source>
        <strain evidence="6">DF5081</strain>
    </source>
</reference>
<dbReference type="GO" id="GO:0003723">
    <property type="term" value="F:RNA binding"/>
    <property type="evidence" value="ECO:0007669"/>
    <property type="project" value="UniProtKB-UniRule"/>
</dbReference>
<dbReference type="SUPFAM" id="SSF54928">
    <property type="entry name" value="RNA-binding domain, RBD"/>
    <property type="match status" value="1"/>
</dbReference>
<proteinExistence type="predicted"/>
<dbReference type="SMART" id="SM00360">
    <property type="entry name" value="RRM"/>
    <property type="match status" value="2"/>
</dbReference>
<dbReference type="EnsemblMetazoa" id="CJA16732c.1">
    <property type="protein sequence ID" value="CJA16732c.1"/>
    <property type="gene ID" value="WBGene00135936"/>
</dbReference>
<name>A0A8R1E1W8_CAEJA</name>
<evidence type="ECO:0000256" key="2">
    <source>
        <dbReference type="ARBA" id="ARBA00022884"/>
    </source>
</evidence>
<dbReference type="InterPro" id="IPR035979">
    <property type="entry name" value="RBD_domain_sf"/>
</dbReference>
<dbReference type="FunFam" id="3.30.70.330:FF:000569">
    <property type="entry name" value="ELAV-Type RNA binding-protein family"/>
    <property type="match status" value="1"/>
</dbReference>
<organism evidence="6 7">
    <name type="scientific">Caenorhabditis japonica</name>
    <dbReference type="NCBI Taxonomy" id="281687"/>
    <lineage>
        <taxon>Eukaryota</taxon>
        <taxon>Metazoa</taxon>
        <taxon>Ecdysozoa</taxon>
        <taxon>Nematoda</taxon>
        <taxon>Chromadorea</taxon>
        <taxon>Rhabditida</taxon>
        <taxon>Rhabditina</taxon>
        <taxon>Rhabditomorpha</taxon>
        <taxon>Rhabditoidea</taxon>
        <taxon>Rhabditidae</taxon>
        <taxon>Peloderinae</taxon>
        <taxon>Caenorhabditis</taxon>
    </lineage>
</organism>
<dbReference type="Proteomes" id="UP000005237">
    <property type="component" value="Unassembled WGS sequence"/>
</dbReference>
<reference evidence="7" key="1">
    <citation type="submission" date="2010-08" db="EMBL/GenBank/DDBJ databases">
        <authorList>
            <consortium name="Caenorhabditis japonica Sequencing Consortium"/>
            <person name="Wilson R.K."/>
        </authorList>
    </citation>
    <scope>NUCLEOTIDE SEQUENCE [LARGE SCALE GENOMIC DNA]</scope>
    <source>
        <strain evidence="7">DF5081</strain>
    </source>
</reference>
<dbReference type="Pfam" id="PF00076">
    <property type="entry name" value="RRM_1"/>
    <property type="match status" value="2"/>
</dbReference>
<accession>A0A8R1E1W8</accession>
<dbReference type="PROSITE" id="PS50102">
    <property type="entry name" value="RRM"/>
    <property type="match status" value="2"/>
</dbReference>
<dbReference type="AlphaFoldDB" id="A0A8R1E1W8"/>
<keyword evidence="1" id="KW-0677">Repeat</keyword>
<feature type="region of interest" description="Disordered" evidence="4">
    <location>
        <begin position="225"/>
        <end position="253"/>
    </location>
</feature>
<protein>
    <recommendedName>
        <fullName evidence="5">RRM domain-containing protein</fullName>
    </recommendedName>
</protein>
<feature type="domain" description="RRM" evidence="5">
    <location>
        <begin position="366"/>
        <end position="444"/>
    </location>
</feature>
<evidence type="ECO:0000256" key="3">
    <source>
        <dbReference type="PROSITE-ProRule" id="PRU00176"/>
    </source>
</evidence>
<dbReference type="FunFam" id="3.30.70.330:FF:000641">
    <property type="entry name" value="ELAV-Type RNA binding-protein family"/>
    <property type="match status" value="1"/>
</dbReference>
<feature type="domain" description="RRM" evidence="5">
    <location>
        <begin position="18"/>
        <end position="98"/>
    </location>
</feature>
<dbReference type="CDD" id="cd12362">
    <property type="entry name" value="RRM3_CELF1-6"/>
    <property type="match status" value="1"/>
</dbReference>
<evidence type="ECO:0000313" key="6">
    <source>
        <dbReference type="EnsemblMetazoa" id="CJA16732c.1"/>
    </source>
</evidence>
<evidence type="ECO:0000256" key="1">
    <source>
        <dbReference type="ARBA" id="ARBA00022737"/>
    </source>
</evidence>